<keyword evidence="1" id="KW-1133">Transmembrane helix</keyword>
<proteinExistence type="predicted"/>
<comment type="caution">
    <text evidence="2">The sequence shown here is derived from an EMBL/GenBank/DDBJ whole genome shotgun (WGS) entry which is preliminary data.</text>
</comment>
<reference evidence="2" key="1">
    <citation type="submission" date="2019-04" db="EMBL/GenBank/DDBJ databases">
        <title>Evolution of Biomass-Degrading Anaerobic Consortia Revealed by Metagenomics.</title>
        <authorList>
            <person name="Peng X."/>
        </authorList>
    </citation>
    <scope>NUCLEOTIDE SEQUENCE</scope>
    <source>
        <strain evidence="2">SIG140</strain>
    </source>
</reference>
<sequence length="59" mass="6623">MEKRKVWRIANGLVALAALAFSIFSFCNNQLKTGIAYALLTVTCSINYILSKKIENNKE</sequence>
<evidence type="ECO:0000313" key="3">
    <source>
        <dbReference type="Proteomes" id="UP000806522"/>
    </source>
</evidence>
<gene>
    <name evidence="2" type="ORF">E7101_11285</name>
</gene>
<organism evidence="2 3">
    <name type="scientific">Xylanibacter ruminicola</name>
    <name type="common">Prevotella ruminicola</name>
    <dbReference type="NCBI Taxonomy" id="839"/>
    <lineage>
        <taxon>Bacteria</taxon>
        <taxon>Pseudomonadati</taxon>
        <taxon>Bacteroidota</taxon>
        <taxon>Bacteroidia</taxon>
        <taxon>Bacteroidales</taxon>
        <taxon>Prevotellaceae</taxon>
        <taxon>Xylanibacter</taxon>
    </lineage>
</organism>
<accession>A0A9D5P2B9</accession>
<keyword evidence="1" id="KW-0812">Transmembrane</keyword>
<dbReference type="Proteomes" id="UP000806522">
    <property type="component" value="Unassembled WGS sequence"/>
</dbReference>
<feature type="transmembrane region" description="Helical" evidence="1">
    <location>
        <begin position="35"/>
        <end position="51"/>
    </location>
</feature>
<keyword evidence="1" id="KW-0472">Membrane</keyword>
<evidence type="ECO:0000256" key="1">
    <source>
        <dbReference type="SAM" id="Phobius"/>
    </source>
</evidence>
<name>A0A9D5P2B9_XYLRU</name>
<dbReference type="AlphaFoldDB" id="A0A9D5P2B9"/>
<protein>
    <submittedName>
        <fullName evidence="2">Uncharacterized protein</fullName>
    </submittedName>
</protein>
<evidence type="ECO:0000313" key="2">
    <source>
        <dbReference type="EMBL" id="MBE6271514.1"/>
    </source>
</evidence>
<dbReference type="EMBL" id="SUYC01000013">
    <property type="protein sequence ID" value="MBE6271514.1"/>
    <property type="molecule type" value="Genomic_DNA"/>
</dbReference>